<dbReference type="AlphaFoldDB" id="A0A926ZGC2"/>
<evidence type="ECO:0000256" key="8">
    <source>
        <dbReference type="ARBA" id="ARBA00022801"/>
    </source>
</evidence>
<feature type="domain" description="Penicillin-binding protein dimerisation" evidence="16">
    <location>
        <begin position="68"/>
        <end position="240"/>
    </location>
</feature>
<evidence type="ECO:0000256" key="14">
    <source>
        <dbReference type="SAM" id="Phobius"/>
    </source>
</evidence>
<evidence type="ECO:0000313" key="17">
    <source>
        <dbReference type="EMBL" id="MBD2181790.1"/>
    </source>
</evidence>
<evidence type="ECO:0000256" key="10">
    <source>
        <dbReference type="ARBA" id="ARBA00022984"/>
    </source>
</evidence>
<dbReference type="GO" id="GO:0071555">
    <property type="term" value="P:cell wall organization"/>
    <property type="evidence" value="ECO:0007669"/>
    <property type="project" value="UniProtKB-KW"/>
</dbReference>
<keyword evidence="12 14" id="KW-0472">Membrane</keyword>
<proteinExistence type="inferred from homology"/>
<dbReference type="RefSeq" id="WP_190464602.1">
    <property type="nucleotide sequence ID" value="NZ_JACJPW010000026.1"/>
</dbReference>
<evidence type="ECO:0000256" key="7">
    <source>
        <dbReference type="ARBA" id="ARBA00022692"/>
    </source>
</evidence>
<feature type="transmembrane region" description="Helical" evidence="14">
    <location>
        <begin position="25"/>
        <end position="45"/>
    </location>
</feature>
<keyword evidence="5" id="KW-0997">Cell inner membrane</keyword>
<keyword evidence="4" id="KW-1003">Cell membrane</keyword>
<keyword evidence="13" id="KW-0961">Cell wall biogenesis/degradation</keyword>
<keyword evidence="8 17" id="KW-0378">Hydrolase</keyword>
<dbReference type="SUPFAM" id="SSF56519">
    <property type="entry name" value="Penicillin binding protein dimerisation domain"/>
    <property type="match status" value="1"/>
</dbReference>
<reference evidence="17" key="2">
    <citation type="submission" date="2020-08" db="EMBL/GenBank/DDBJ databases">
        <authorList>
            <person name="Chen M."/>
            <person name="Teng W."/>
            <person name="Zhao L."/>
            <person name="Hu C."/>
            <person name="Zhou Y."/>
            <person name="Han B."/>
            <person name="Song L."/>
            <person name="Shu W."/>
        </authorList>
    </citation>
    <scope>NUCLEOTIDE SEQUENCE</scope>
    <source>
        <strain evidence="17">FACHB-1375</strain>
    </source>
</reference>
<keyword evidence="10" id="KW-0573">Peptidoglycan synthesis</keyword>
<dbReference type="GO" id="GO:0071972">
    <property type="term" value="F:peptidoglycan L,D-transpeptidase activity"/>
    <property type="evidence" value="ECO:0007669"/>
    <property type="project" value="TreeGrafter"/>
</dbReference>
<evidence type="ECO:0000256" key="2">
    <source>
        <dbReference type="ARBA" id="ARBA00004236"/>
    </source>
</evidence>
<keyword evidence="17" id="KW-0121">Carboxypeptidase</keyword>
<dbReference type="EMBL" id="JACJPW010000026">
    <property type="protein sequence ID" value="MBD2181790.1"/>
    <property type="molecule type" value="Genomic_DNA"/>
</dbReference>
<evidence type="ECO:0000256" key="9">
    <source>
        <dbReference type="ARBA" id="ARBA00022960"/>
    </source>
</evidence>
<dbReference type="InterPro" id="IPR005311">
    <property type="entry name" value="PBP_dimer"/>
</dbReference>
<dbReference type="GO" id="GO:0006508">
    <property type="term" value="P:proteolysis"/>
    <property type="evidence" value="ECO:0007669"/>
    <property type="project" value="UniProtKB-KW"/>
</dbReference>
<dbReference type="InterPro" id="IPR001460">
    <property type="entry name" value="PCN-bd_Tpept"/>
</dbReference>
<gene>
    <name evidence="17" type="primary">mrdA</name>
    <name evidence="17" type="ORF">H6G03_11840</name>
</gene>
<evidence type="ECO:0000313" key="18">
    <source>
        <dbReference type="Proteomes" id="UP000641646"/>
    </source>
</evidence>
<dbReference type="GO" id="GO:0008360">
    <property type="term" value="P:regulation of cell shape"/>
    <property type="evidence" value="ECO:0007669"/>
    <property type="project" value="UniProtKB-KW"/>
</dbReference>
<evidence type="ECO:0000259" key="15">
    <source>
        <dbReference type="Pfam" id="PF00905"/>
    </source>
</evidence>
<dbReference type="Pfam" id="PF03717">
    <property type="entry name" value="PBP_dimer"/>
    <property type="match status" value="1"/>
</dbReference>
<organism evidence="17 18">
    <name type="scientific">Aerosakkonema funiforme FACHB-1375</name>
    <dbReference type="NCBI Taxonomy" id="2949571"/>
    <lineage>
        <taxon>Bacteria</taxon>
        <taxon>Bacillati</taxon>
        <taxon>Cyanobacteriota</taxon>
        <taxon>Cyanophyceae</taxon>
        <taxon>Oscillatoriophycideae</taxon>
        <taxon>Aerosakkonematales</taxon>
        <taxon>Aerosakkonemataceae</taxon>
        <taxon>Aerosakkonema</taxon>
    </lineage>
</organism>
<comment type="similarity">
    <text evidence="3">Belongs to the transpeptidase family.</text>
</comment>
<comment type="subcellular location">
    <subcellularLocation>
        <location evidence="2">Cell membrane</location>
    </subcellularLocation>
    <subcellularLocation>
        <location evidence="1">Membrane</location>
        <topology evidence="1">Single-pass membrane protein</topology>
    </subcellularLocation>
</comment>
<dbReference type="Gene3D" id="3.40.710.10">
    <property type="entry name" value="DD-peptidase/beta-lactamase superfamily"/>
    <property type="match status" value="1"/>
</dbReference>
<feature type="domain" description="Penicillin-binding protein transpeptidase" evidence="15">
    <location>
        <begin position="274"/>
        <end position="587"/>
    </location>
</feature>
<comment type="caution">
    <text evidence="17">The sequence shown here is derived from an EMBL/GenBank/DDBJ whole genome shotgun (WGS) entry which is preliminary data.</text>
</comment>
<dbReference type="SUPFAM" id="SSF56601">
    <property type="entry name" value="beta-lactamase/transpeptidase-like"/>
    <property type="match status" value="1"/>
</dbReference>
<sequence length="610" mass="66974">MTLLWSSSLDSKSKTRTVGRNYQSLFVMLVITLVMVGGIGSRLAYLQLIQGERNRELAENNRIRIIPKQPERGNIFDRKGRILASSRLSRSVYLWPLIRKQKSWPTTRKRLSEILEIPEADIEKRIAQVGENNPTLVRIERDITPEKIVALEESQQQLEGVEVDIEPARVYPNKQVAAHVLGYTGEMNDLQLAKARQKGDDYRLGDVVGKMGVEAAFEKKLRGTWGGQQVEVDGKNQILRILGDKASQPGEDVHLTIDLELQKAAEAALGNHRGAVVAMNPNNGAILAMVSRPAFDPNLFTPRISQKAWQELQKANHPFVNRALQAFPPASTFKIVTTTAAIESGKVPSTIVLPTYPALRVGGISFGEWNHAGFGALGFVGGLKWSSDTFFYQVGIRTGGPALIDWTRRYGFGEKTGIELESEEVAGLVADNAWKLKRMKYEWTVGDTVNMSIGQGFLQTTPIQVAVMFAVPANGGYRVKPHLLKDDEDSKNWRVDLNLKPETVRVLRQGLRAVVTSGTGPALNSPTIPPAAGKSGTSEVAHGKLTHTWFGGYAPIDNPEIVVVVFGEHSGGGGGKFGAPKVLKVMEAYFRLKGGGKVAPAKPKPVKRRR</sequence>
<keyword evidence="9" id="KW-0133">Cell shape</keyword>
<keyword evidence="18" id="KW-1185">Reference proteome</keyword>
<reference evidence="17" key="1">
    <citation type="journal article" date="2015" name="ISME J.">
        <title>Draft Genome Sequence of Streptomyces incarnatus NRRL8089, which Produces the Nucleoside Antibiotic Sinefungin.</title>
        <authorList>
            <person name="Oshima K."/>
            <person name="Hattori M."/>
            <person name="Shimizu H."/>
            <person name="Fukuda K."/>
            <person name="Nemoto M."/>
            <person name="Inagaki K."/>
            <person name="Tamura T."/>
        </authorList>
    </citation>
    <scope>NUCLEOTIDE SEQUENCE</scope>
    <source>
        <strain evidence="17">FACHB-1375</strain>
    </source>
</reference>
<dbReference type="GO" id="GO:0008658">
    <property type="term" value="F:penicillin binding"/>
    <property type="evidence" value="ECO:0007669"/>
    <property type="project" value="InterPro"/>
</dbReference>
<accession>A0A926ZGC2</accession>
<dbReference type="EC" id="3.4.16.4" evidence="17"/>
<evidence type="ECO:0000256" key="1">
    <source>
        <dbReference type="ARBA" id="ARBA00004167"/>
    </source>
</evidence>
<dbReference type="Pfam" id="PF00905">
    <property type="entry name" value="Transpeptidase"/>
    <property type="match status" value="1"/>
</dbReference>
<evidence type="ECO:0000256" key="4">
    <source>
        <dbReference type="ARBA" id="ARBA00022475"/>
    </source>
</evidence>
<dbReference type="GO" id="GO:0005886">
    <property type="term" value="C:plasma membrane"/>
    <property type="evidence" value="ECO:0007669"/>
    <property type="project" value="UniProtKB-SubCell"/>
</dbReference>
<dbReference type="PANTHER" id="PTHR30627:SF2">
    <property type="entry name" value="PEPTIDOGLYCAN D,D-TRANSPEPTIDASE MRDA"/>
    <property type="match status" value="1"/>
</dbReference>
<dbReference type="Proteomes" id="UP000641646">
    <property type="component" value="Unassembled WGS sequence"/>
</dbReference>
<dbReference type="Gene3D" id="3.30.1390.30">
    <property type="entry name" value="Penicillin-binding protein 2a, domain 3"/>
    <property type="match status" value="1"/>
</dbReference>
<dbReference type="InterPro" id="IPR036138">
    <property type="entry name" value="PBP_dimer_sf"/>
</dbReference>
<name>A0A926ZGC2_9CYAN</name>
<dbReference type="InterPro" id="IPR050515">
    <property type="entry name" value="Beta-lactam/transpept"/>
</dbReference>
<evidence type="ECO:0000256" key="13">
    <source>
        <dbReference type="ARBA" id="ARBA00023316"/>
    </source>
</evidence>
<evidence type="ECO:0000259" key="16">
    <source>
        <dbReference type="Pfam" id="PF03717"/>
    </source>
</evidence>
<dbReference type="InterPro" id="IPR017790">
    <property type="entry name" value="Penicillin-binding_protein_2"/>
</dbReference>
<evidence type="ECO:0000256" key="12">
    <source>
        <dbReference type="ARBA" id="ARBA00023136"/>
    </source>
</evidence>
<evidence type="ECO:0000256" key="6">
    <source>
        <dbReference type="ARBA" id="ARBA00022670"/>
    </source>
</evidence>
<dbReference type="Gene3D" id="3.90.1310.10">
    <property type="entry name" value="Penicillin-binding protein 2a (Domain 2)"/>
    <property type="match status" value="1"/>
</dbReference>
<keyword evidence="7 14" id="KW-0812">Transmembrane</keyword>
<dbReference type="PANTHER" id="PTHR30627">
    <property type="entry name" value="PEPTIDOGLYCAN D,D-TRANSPEPTIDASE"/>
    <property type="match status" value="1"/>
</dbReference>
<evidence type="ECO:0000256" key="3">
    <source>
        <dbReference type="ARBA" id="ARBA00007171"/>
    </source>
</evidence>
<keyword evidence="11 14" id="KW-1133">Transmembrane helix</keyword>
<evidence type="ECO:0000256" key="11">
    <source>
        <dbReference type="ARBA" id="ARBA00022989"/>
    </source>
</evidence>
<keyword evidence="6" id="KW-0645">Protease</keyword>
<evidence type="ECO:0000256" key="5">
    <source>
        <dbReference type="ARBA" id="ARBA00022519"/>
    </source>
</evidence>
<dbReference type="GO" id="GO:0009252">
    <property type="term" value="P:peptidoglycan biosynthetic process"/>
    <property type="evidence" value="ECO:0007669"/>
    <property type="project" value="UniProtKB-KW"/>
</dbReference>
<dbReference type="NCBIfam" id="TIGR03423">
    <property type="entry name" value="pbp2_mrdA"/>
    <property type="match status" value="1"/>
</dbReference>
<dbReference type="GO" id="GO:0009002">
    <property type="term" value="F:serine-type D-Ala-D-Ala carboxypeptidase activity"/>
    <property type="evidence" value="ECO:0007669"/>
    <property type="project" value="UniProtKB-EC"/>
</dbReference>
<dbReference type="InterPro" id="IPR012338">
    <property type="entry name" value="Beta-lactam/transpept-like"/>
</dbReference>
<protein>
    <submittedName>
        <fullName evidence="17">Penicillin-binding protein 2</fullName>
        <ecNumber evidence="17">3.4.16.4</ecNumber>
    </submittedName>
</protein>